<dbReference type="PANTHER" id="PTHR33745:SF8">
    <property type="entry name" value="BLUE-LIGHT PHOTORECEPTOR"/>
    <property type="match status" value="1"/>
</dbReference>
<evidence type="ECO:0000259" key="2">
    <source>
        <dbReference type="PROSITE" id="PS50801"/>
    </source>
</evidence>
<gene>
    <name evidence="3" type="ORF">SAMN05216225_103730</name>
</gene>
<dbReference type="PANTHER" id="PTHR33745">
    <property type="entry name" value="RSBT ANTAGONIST PROTEIN RSBS-RELATED"/>
    <property type="match status" value="1"/>
</dbReference>
<dbReference type="EMBL" id="FQVW01000037">
    <property type="protein sequence ID" value="SHG50575.1"/>
    <property type="molecule type" value="Genomic_DNA"/>
</dbReference>
<dbReference type="InterPro" id="IPR036513">
    <property type="entry name" value="STAS_dom_sf"/>
</dbReference>
<evidence type="ECO:0000256" key="1">
    <source>
        <dbReference type="SAM" id="Coils"/>
    </source>
</evidence>
<dbReference type="Proteomes" id="UP000183988">
    <property type="component" value="Unassembled WGS sequence"/>
</dbReference>
<reference evidence="3 4" key="1">
    <citation type="submission" date="2016-11" db="EMBL/GenBank/DDBJ databases">
        <authorList>
            <person name="Jaros S."/>
            <person name="Januszkiewicz K."/>
            <person name="Wedrychowicz H."/>
        </authorList>
    </citation>
    <scope>NUCLEOTIDE SEQUENCE [LARGE SCALE GENOMIC DNA]</scope>
    <source>
        <strain evidence="3 4">IBRC-M 10683</strain>
    </source>
</reference>
<feature type="coiled-coil region" evidence="1">
    <location>
        <begin position="187"/>
        <end position="214"/>
    </location>
</feature>
<dbReference type="Gene3D" id="3.30.750.24">
    <property type="entry name" value="STAS domain"/>
    <property type="match status" value="1"/>
</dbReference>
<evidence type="ECO:0000313" key="3">
    <source>
        <dbReference type="EMBL" id="SHG50575.1"/>
    </source>
</evidence>
<organism evidence="3 4">
    <name type="scientific">Ornithinibacillus halophilus</name>
    <dbReference type="NCBI Taxonomy" id="930117"/>
    <lineage>
        <taxon>Bacteria</taxon>
        <taxon>Bacillati</taxon>
        <taxon>Bacillota</taxon>
        <taxon>Bacilli</taxon>
        <taxon>Bacillales</taxon>
        <taxon>Bacillaceae</taxon>
        <taxon>Ornithinibacillus</taxon>
    </lineage>
</organism>
<dbReference type="PROSITE" id="PS50801">
    <property type="entry name" value="STAS"/>
    <property type="match status" value="1"/>
</dbReference>
<sequence>MENQKRLSLDGFNYNWDLENGSFSFEDEDAVVFWITKDLSVLLDTIEEISGEGVSELVLQFTGFKQGLQVGDFFKKLNHVSVSEATTYVTKTYASGGWGHVVIEEICKEQKTAVFCIKDSWDYKINKTKGKNESFIPAHFAGVLTGVFGTNIWYEIVHSQSERNSYTKVKYYPSEIPIVEDMYKLTRKNELNRITELEEQMELKSKQLNDIISRISPPIIPVLEGIVVVPLLGKYGEDRSQELFHKMIDQLPDYKADYLILDLTGMKDNLTDSAATLIEKIVSSATLIGVKTILTGISPELSKLIAKLHINLSEFDCYHSLKHGVHYALSQMGRRVLN</sequence>
<dbReference type="STRING" id="930117.SAMN05216225_103730"/>
<keyword evidence="4" id="KW-1185">Reference proteome</keyword>
<dbReference type="InterPro" id="IPR002645">
    <property type="entry name" value="STAS_dom"/>
</dbReference>
<keyword evidence="1" id="KW-0175">Coiled coil</keyword>
<feature type="domain" description="STAS" evidence="2">
    <location>
        <begin position="216"/>
        <end position="328"/>
    </location>
</feature>
<dbReference type="SUPFAM" id="SSF52091">
    <property type="entry name" value="SpoIIaa-like"/>
    <property type="match status" value="1"/>
</dbReference>
<dbReference type="InterPro" id="IPR051932">
    <property type="entry name" value="Bact_StressResp_Reg"/>
</dbReference>
<dbReference type="Pfam" id="PF01740">
    <property type="entry name" value="STAS"/>
    <property type="match status" value="1"/>
</dbReference>
<proteinExistence type="predicted"/>
<dbReference type="OrthoDB" id="2717092at2"/>
<protein>
    <submittedName>
        <fullName evidence="3">Anti-anti-sigma regulatory factor (Antagonist of anti-sigma factor)</fullName>
    </submittedName>
</protein>
<accession>A0A1M5KCV9</accession>
<dbReference type="RefSeq" id="WP_143155639.1">
    <property type="nucleotide sequence ID" value="NZ_FQVW01000037.1"/>
</dbReference>
<name>A0A1M5KCV9_9BACI</name>
<evidence type="ECO:0000313" key="4">
    <source>
        <dbReference type="Proteomes" id="UP000183988"/>
    </source>
</evidence>
<dbReference type="CDD" id="cd07041">
    <property type="entry name" value="STAS_RsbR_RsbS_like"/>
    <property type="match status" value="1"/>
</dbReference>
<dbReference type="AlphaFoldDB" id="A0A1M5KCV9"/>